<keyword evidence="5" id="KW-0597">Phosphoprotein</keyword>
<protein>
    <recommendedName>
        <fullName evidence="16">Phosphodiesterase</fullName>
        <ecNumber evidence="16">3.1.4.-</ecNumber>
    </recommendedName>
</protein>
<evidence type="ECO:0000259" key="19">
    <source>
        <dbReference type="PROSITE" id="PS51845"/>
    </source>
</evidence>
<dbReference type="Proteomes" id="UP000314980">
    <property type="component" value="Unassembled WGS sequence"/>
</dbReference>
<comment type="cofactor">
    <cofactor evidence="2">
        <name>Mg(2+)</name>
        <dbReference type="ChEBI" id="CHEBI:18420"/>
    </cofactor>
</comment>
<evidence type="ECO:0000256" key="4">
    <source>
        <dbReference type="ARBA" id="ARBA00022535"/>
    </source>
</evidence>
<evidence type="ECO:0000256" key="18">
    <source>
        <dbReference type="SAM" id="Phobius"/>
    </source>
</evidence>
<keyword evidence="6 18" id="KW-0812">Transmembrane</keyword>
<evidence type="ECO:0000256" key="12">
    <source>
        <dbReference type="ARBA" id="ARBA00033675"/>
    </source>
</evidence>
<organism evidence="20 21">
    <name type="scientific">Lates calcarifer</name>
    <name type="common">Barramundi</name>
    <name type="synonym">Holocentrus calcarifer</name>
    <dbReference type="NCBI Taxonomy" id="8187"/>
    <lineage>
        <taxon>Eukaryota</taxon>
        <taxon>Metazoa</taxon>
        <taxon>Chordata</taxon>
        <taxon>Craniata</taxon>
        <taxon>Vertebrata</taxon>
        <taxon>Euteleostomi</taxon>
        <taxon>Actinopterygii</taxon>
        <taxon>Neopterygii</taxon>
        <taxon>Teleostei</taxon>
        <taxon>Neoteleostei</taxon>
        <taxon>Acanthomorphata</taxon>
        <taxon>Carangaria</taxon>
        <taxon>Carangaria incertae sedis</taxon>
        <taxon>Centropomidae</taxon>
        <taxon>Lates</taxon>
    </lineage>
</organism>
<accession>A0A4W6D369</accession>
<keyword evidence="4" id="KW-0140">cGMP</keyword>
<comment type="catalytic activity">
    <reaction evidence="13">
        <text>3',5'-cyclic GMP + H2O = GMP + H(+)</text>
        <dbReference type="Rhea" id="RHEA:16957"/>
        <dbReference type="ChEBI" id="CHEBI:15377"/>
        <dbReference type="ChEBI" id="CHEBI:15378"/>
        <dbReference type="ChEBI" id="CHEBI:57746"/>
        <dbReference type="ChEBI" id="CHEBI:58115"/>
    </reaction>
    <physiologicalReaction direction="left-to-right" evidence="13">
        <dbReference type="Rhea" id="RHEA:16958"/>
    </physiologicalReaction>
</comment>
<evidence type="ECO:0000256" key="7">
    <source>
        <dbReference type="ARBA" id="ARBA00022723"/>
    </source>
</evidence>
<evidence type="ECO:0000256" key="16">
    <source>
        <dbReference type="RuleBase" id="RU363067"/>
    </source>
</evidence>
<dbReference type="InterPro" id="IPR002073">
    <property type="entry name" value="PDEase_catalytic_dom"/>
</dbReference>
<reference evidence="20" key="3">
    <citation type="submission" date="2025-09" db="UniProtKB">
        <authorList>
            <consortium name="Ensembl"/>
        </authorList>
    </citation>
    <scope>IDENTIFICATION</scope>
</reference>
<dbReference type="GeneTree" id="ENSGT00940000156628"/>
<dbReference type="CDD" id="cd00077">
    <property type="entry name" value="HDc"/>
    <property type="match status" value="1"/>
</dbReference>
<evidence type="ECO:0000256" key="8">
    <source>
        <dbReference type="ARBA" id="ARBA00022801"/>
    </source>
</evidence>
<comment type="cofactor">
    <cofactor evidence="16">
        <name>a divalent metal cation</name>
        <dbReference type="ChEBI" id="CHEBI:60240"/>
    </cofactor>
    <text evidence="16">Binds 2 divalent metal cations per subunit. Site 1 may preferentially bind zinc ions, while site 2 has a preference for magnesium and/or manganese ions.</text>
</comment>
<feature type="compositionally biased region" description="Acidic residues" evidence="17">
    <location>
        <begin position="989"/>
        <end position="1014"/>
    </location>
</feature>
<feature type="region of interest" description="Disordered" evidence="17">
    <location>
        <begin position="1051"/>
        <end position="1096"/>
    </location>
</feature>
<name>A0A4W6D369_LATCA</name>
<dbReference type="GO" id="GO:0007165">
    <property type="term" value="P:signal transduction"/>
    <property type="evidence" value="ECO:0007669"/>
    <property type="project" value="InterPro"/>
</dbReference>
<keyword evidence="11" id="KW-0114">cAMP</keyword>
<comment type="cofactor">
    <cofactor evidence="1">
        <name>Mn(2+)</name>
        <dbReference type="ChEBI" id="CHEBI:29035"/>
    </cofactor>
</comment>
<sequence length="1096" mass="120196">MALEADSDRGSSRSAHEKYPRAALERNGYVKTCVTPLHQDAGSQSWVRLAVTWTCRGVSSAVCVASVSVILALLLRLVDWDAGSSSSSSNGNSSDSGSRLHFAAGCAVELLLTACYSVSPVFTLVCAFFWVGLYLIRCGVRVRSAFFLLAVCHLGEAAAQSLLRGGSEEQLLSLPATLVVLGCLGSGALLVVRLGQGVSILVFISVIRAVSLVSLSRVRASWRPYLAYLLGLLGVLLARYADRLLPASGTSGTGCCGSVTGAKEEDIPVFKRRRRSSSIAASEMMAHSQSNSKSHRRTSLPCIPRDQVRHVQLWTSEPERYPSECFSSGTSVVVDIAVMGEAHGLISDLLADPSLPPNTCSSLKAVSNLLSTQISLQPLHRPRIPADTHTCSDSEEGPEKTERLAIPKRLRRSLPPGLLRRISSTWTTTTSATGLPTIEPGPVRRDRSASIKHTTESSESWNNSVMMTISKSRSMSASCAASVTSNHLYSKPLGRPGVFPPSNVSPLGSPCPSPPVQGTPVSSPTIKTCSVQLPEPVGPLTERAPGSVAPKSHHRALTHSQSAPSSTTPHWRPPSLCDYDSTYDSTYETNHSDSSDFAQNEEEGEGGKKPPEAREGCREYPTEGIDKPILPQEALVMPGLEPLMSQLNNWNFPIFSLVEKTHSKTGCILSQVSYRLFEDTGLFETFRIPVQEFMNYFHALENGYRDIPYHNRIHATDVLHAVWYLTTQPVPGLPTLLTENGIHTDSENGITPGTTGFLVSKMNSMLEDGYGSLAGLIPGLELMALYVAAAMHDYDHPGRTNAFLVATSAPQALLYNDRSVLENHHAASAWNLFMSRPEYNFLVNLEHVEFKRFRFLVIEAILATDLKKHFDFLAEFNAKVGDEGVSGIDWTNENDRLLVCQMCIKLADVNGPLKCKELHLQWTEGIVNEFYEQGDEEASLGLPISPFMDRSAPQLAKLQESFITHIVGPLCSSYDSAALMPGRWVDLPEGEMEPEEAKEQEDTEEEEEDMADEDASTKTKKARRRKVFCQITQHLLENHEMWKRVIAAETQEEAQKEEPNCISSPNDPITAIHEEEEEQASKEEESADHKKKTPRN</sequence>
<dbReference type="PANTHER" id="PTHR11347">
    <property type="entry name" value="CYCLIC NUCLEOTIDE PHOSPHODIESTERASE"/>
    <property type="match status" value="1"/>
</dbReference>
<dbReference type="GO" id="GO:0004115">
    <property type="term" value="F:3',5'-cyclic-AMP phosphodiesterase activity"/>
    <property type="evidence" value="ECO:0007669"/>
    <property type="project" value="RHEA"/>
</dbReference>
<proteinExistence type="inferred from homology"/>
<dbReference type="Ensembl" id="ENSLCAT00010019637.1">
    <property type="protein sequence ID" value="ENSLCAP00010019228.1"/>
    <property type="gene ID" value="ENSLCAG00010009085.1"/>
</dbReference>
<evidence type="ECO:0000313" key="21">
    <source>
        <dbReference type="Proteomes" id="UP000314980"/>
    </source>
</evidence>
<dbReference type="InterPro" id="IPR003607">
    <property type="entry name" value="HD/PDEase_dom"/>
</dbReference>
<keyword evidence="9 18" id="KW-1133">Transmembrane helix</keyword>
<dbReference type="GO" id="GO:0016020">
    <property type="term" value="C:membrane"/>
    <property type="evidence" value="ECO:0007669"/>
    <property type="project" value="UniProtKB-SubCell"/>
</dbReference>
<dbReference type="InterPro" id="IPR036971">
    <property type="entry name" value="PDEase_catalytic_dom_sf"/>
</dbReference>
<evidence type="ECO:0000256" key="6">
    <source>
        <dbReference type="ARBA" id="ARBA00022692"/>
    </source>
</evidence>
<evidence type="ECO:0000256" key="17">
    <source>
        <dbReference type="SAM" id="MobiDB-lite"/>
    </source>
</evidence>
<feature type="compositionally biased region" description="Basic and acidic residues" evidence="17">
    <location>
        <begin position="605"/>
        <end position="624"/>
    </location>
</feature>
<keyword evidence="10 18" id="KW-0472">Membrane</keyword>
<evidence type="ECO:0000256" key="2">
    <source>
        <dbReference type="ARBA" id="ARBA00001946"/>
    </source>
</evidence>
<dbReference type="EC" id="3.1.4.-" evidence="16"/>
<dbReference type="PROSITE" id="PS00126">
    <property type="entry name" value="PDEASE_I_1"/>
    <property type="match status" value="1"/>
</dbReference>
<feature type="region of interest" description="Disordered" evidence="17">
    <location>
        <begin position="989"/>
        <end position="1023"/>
    </location>
</feature>
<comment type="subcellular location">
    <subcellularLocation>
        <location evidence="3">Membrane</location>
        <topology evidence="3">Multi-pass membrane protein</topology>
    </subcellularLocation>
</comment>
<evidence type="ECO:0000256" key="13">
    <source>
        <dbReference type="ARBA" id="ARBA00033684"/>
    </source>
</evidence>
<comment type="catalytic activity">
    <reaction evidence="12">
        <text>3',5'-cyclic AMP + H2O = AMP + H(+)</text>
        <dbReference type="Rhea" id="RHEA:25277"/>
        <dbReference type="ChEBI" id="CHEBI:15377"/>
        <dbReference type="ChEBI" id="CHEBI:15378"/>
        <dbReference type="ChEBI" id="CHEBI:58165"/>
        <dbReference type="ChEBI" id="CHEBI:456215"/>
    </reaction>
    <physiologicalReaction direction="left-to-right" evidence="12">
        <dbReference type="Rhea" id="RHEA:25278"/>
    </physiologicalReaction>
</comment>
<dbReference type="Pfam" id="PF00233">
    <property type="entry name" value="PDEase_I"/>
    <property type="match status" value="1"/>
</dbReference>
<evidence type="ECO:0000256" key="5">
    <source>
        <dbReference type="ARBA" id="ARBA00022553"/>
    </source>
</evidence>
<dbReference type="InParanoid" id="A0A4W6D369"/>
<dbReference type="SUPFAM" id="SSF109604">
    <property type="entry name" value="HD-domain/PDEase-like"/>
    <property type="match status" value="1"/>
</dbReference>
<reference evidence="20" key="2">
    <citation type="submission" date="2025-08" db="UniProtKB">
        <authorList>
            <consortium name="Ensembl"/>
        </authorList>
    </citation>
    <scope>IDENTIFICATION</scope>
</reference>
<comment type="similarity">
    <text evidence="15">Belongs to the cyclic nucleotide phosphodiesterase family. PDE3 subfamily.</text>
</comment>
<keyword evidence="7 16" id="KW-0479">Metal-binding</keyword>
<reference evidence="21" key="1">
    <citation type="submission" date="2015-09" db="EMBL/GenBank/DDBJ databases">
        <authorList>
            <person name="Sai Rama Sridatta P."/>
        </authorList>
    </citation>
    <scope>NUCLEOTIDE SEQUENCE [LARGE SCALE GENOMIC DNA]</scope>
</reference>
<feature type="domain" description="PDEase" evidence="19">
    <location>
        <begin position="623"/>
        <end position="1049"/>
    </location>
</feature>
<keyword evidence="8 16" id="KW-0378">Hydrolase</keyword>
<feature type="transmembrane region" description="Helical" evidence="18">
    <location>
        <begin position="198"/>
        <end position="218"/>
    </location>
</feature>
<feature type="transmembrane region" description="Helical" evidence="18">
    <location>
        <begin position="225"/>
        <end position="241"/>
    </location>
</feature>
<dbReference type="FunFam" id="1.10.1300.10:FF:000008">
    <property type="entry name" value="Phosphodiesterase"/>
    <property type="match status" value="1"/>
</dbReference>
<dbReference type="AlphaFoldDB" id="A0A4W6D369"/>
<evidence type="ECO:0000256" key="1">
    <source>
        <dbReference type="ARBA" id="ARBA00001936"/>
    </source>
</evidence>
<feature type="compositionally biased region" description="Basic and acidic residues" evidence="17">
    <location>
        <begin position="1079"/>
        <end position="1088"/>
    </location>
</feature>
<dbReference type="GO" id="GO:0046872">
    <property type="term" value="F:metal ion binding"/>
    <property type="evidence" value="ECO:0007669"/>
    <property type="project" value="UniProtKB-KW"/>
</dbReference>
<evidence type="ECO:0000256" key="11">
    <source>
        <dbReference type="ARBA" id="ARBA00023149"/>
    </source>
</evidence>
<evidence type="ECO:0000256" key="9">
    <source>
        <dbReference type="ARBA" id="ARBA00022989"/>
    </source>
</evidence>
<feature type="region of interest" description="Disordered" evidence="17">
    <location>
        <begin position="504"/>
        <end position="624"/>
    </location>
</feature>
<gene>
    <name evidence="20" type="primary">PDE3A</name>
</gene>
<evidence type="ECO:0000256" key="10">
    <source>
        <dbReference type="ARBA" id="ARBA00023136"/>
    </source>
</evidence>
<dbReference type="InterPro" id="IPR023174">
    <property type="entry name" value="PDEase_CS"/>
</dbReference>
<dbReference type="PROSITE" id="PS51845">
    <property type="entry name" value="PDEASE_I_2"/>
    <property type="match status" value="1"/>
</dbReference>
<dbReference type="GO" id="GO:0047555">
    <property type="term" value="F:3',5'-cyclic-GMP phosphodiesterase activity"/>
    <property type="evidence" value="ECO:0007669"/>
    <property type="project" value="RHEA"/>
</dbReference>
<feature type="region of interest" description="Disordered" evidence="17">
    <location>
        <begin position="278"/>
        <end position="299"/>
    </location>
</feature>
<dbReference type="SMART" id="SM00471">
    <property type="entry name" value="HDc"/>
    <property type="match status" value="1"/>
</dbReference>
<comment type="catalytic activity">
    <reaction evidence="14">
        <text>a nucleoside 3',5'-cyclic phosphate + H2O = a nucleoside 5'-phosphate + H(+)</text>
        <dbReference type="Rhea" id="RHEA:14653"/>
        <dbReference type="ChEBI" id="CHEBI:15377"/>
        <dbReference type="ChEBI" id="CHEBI:15378"/>
        <dbReference type="ChEBI" id="CHEBI:57867"/>
        <dbReference type="ChEBI" id="CHEBI:58464"/>
        <dbReference type="EC" id="3.1.4.17"/>
    </reaction>
    <physiologicalReaction direction="left-to-right" evidence="14">
        <dbReference type="Rhea" id="RHEA:14654"/>
    </physiologicalReaction>
</comment>
<feature type="transmembrane region" description="Helical" evidence="18">
    <location>
        <begin position="58"/>
        <end position="78"/>
    </location>
</feature>
<keyword evidence="21" id="KW-1185">Reference proteome</keyword>
<evidence type="ECO:0000313" key="20">
    <source>
        <dbReference type="Ensembl" id="ENSLCAP00010019228.1"/>
    </source>
</evidence>
<feature type="region of interest" description="Disordered" evidence="17">
    <location>
        <begin position="429"/>
        <end position="460"/>
    </location>
</feature>
<dbReference type="Gene3D" id="1.10.1300.10">
    <property type="entry name" value="3'5'-cyclic nucleotide phosphodiesterase, catalytic domain"/>
    <property type="match status" value="1"/>
</dbReference>
<feature type="transmembrane region" description="Helical" evidence="18">
    <location>
        <begin position="110"/>
        <end position="136"/>
    </location>
</feature>
<evidence type="ECO:0000256" key="14">
    <source>
        <dbReference type="ARBA" id="ARBA00033709"/>
    </source>
</evidence>
<evidence type="ECO:0000256" key="15">
    <source>
        <dbReference type="ARBA" id="ARBA00060946"/>
    </source>
</evidence>
<feature type="compositionally biased region" description="Polar residues" evidence="17">
    <location>
        <begin position="558"/>
        <end position="569"/>
    </location>
</feature>
<evidence type="ECO:0000256" key="3">
    <source>
        <dbReference type="ARBA" id="ARBA00004141"/>
    </source>
</evidence>
<feature type="compositionally biased region" description="Basic and acidic residues" evidence="17">
    <location>
        <begin position="442"/>
        <end position="456"/>
    </location>
</feature>
<feature type="compositionally biased region" description="Polar residues" evidence="17">
    <location>
        <begin position="519"/>
        <end position="531"/>
    </location>
</feature>